<evidence type="ECO:0000313" key="1">
    <source>
        <dbReference type="EMBL" id="RSL75054.1"/>
    </source>
</evidence>
<dbReference type="Proteomes" id="UP000287972">
    <property type="component" value="Unassembled WGS sequence"/>
</dbReference>
<organism evidence="1 2">
    <name type="scientific">Fusarium floridanum</name>
    <dbReference type="NCBI Taxonomy" id="1325733"/>
    <lineage>
        <taxon>Eukaryota</taxon>
        <taxon>Fungi</taxon>
        <taxon>Dikarya</taxon>
        <taxon>Ascomycota</taxon>
        <taxon>Pezizomycotina</taxon>
        <taxon>Sordariomycetes</taxon>
        <taxon>Hypocreomycetidae</taxon>
        <taxon>Hypocreales</taxon>
        <taxon>Nectriaceae</taxon>
        <taxon>Fusarium</taxon>
        <taxon>Fusarium solani species complex</taxon>
    </lineage>
</organism>
<proteinExistence type="predicted"/>
<dbReference type="EMBL" id="NKCL01000373">
    <property type="protein sequence ID" value="RSL75054.1"/>
    <property type="molecule type" value="Genomic_DNA"/>
</dbReference>
<accession>A0A428RBY2</accession>
<name>A0A428RBY2_9HYPO</name>
<gene>
    <name evidence="1" type="ORF">CEP51_011217</name>
</gene>
<sequence>MIPESGPGLGIRETNILVAMDNIEANFVTFSWATLVTFAIVQDKITCKDNDSLSRPCSFASLYSMRVDVVSTPTDTLP</sequence>
<reference evidence="1 2" key="1">
    <citation type="submission" date="2017-06" db="EMBL/GenBank/DDBJ databases">
        <title>Comparative genomic analysis of Ambrosia Fusariam Clade fungi.</title>
        <authorList>
            <person name="Stajich J.E."/>
            <person name="Carrillo J."/>
            <person name="Kijimoto T."/>
            <person name="Eskalen A."/>
            <person name="O'Donnell K."/>
            <person name="Kasson M."/>
        </authorList>
    </citation>
    <scope>NUCLEOTIDE SEQUENCE [LARGE SCALE GENOMIC DNA]</scope>
    <source>
        <strain evidence="1 2">NRRL62606</strain>
    </source>
</reference>
<dbReference type="AlphaFoldDB" id="A0A428RBY2"/>
<protein>
    <submittedName>
        <fullName evidence="1">Uncharacterized protein</fullName>
    </submittedName>
</protein>
<keyword evidence="2" id="KW-1185">Reference proteome</keyword>
<evidence type="ECO:0000313" key="2">
    <source>
        <dbReference type="Proteomes" id="UP000287972"/>
    </source>
</evidence>
<comment type="caution">
    <text evidence="1">The sequence shown here is derived from an EMBL/GenBank/DDBJ whole genome shotgun (WGS) entry which is preliminary data.</text>
</comment>